<evidence type="ECO:0000313" key="2">
    <source>
        <dbReference type="EMBL" id="JAS08127.1"/>
    </source>
</evidence>
<accession>A0A1B6C3Q3</accession>
<reference evidence="2" key="1">
    <citation type="submission" date="2015-12" db="EMBL/GenBank/DDBJ databases">
        <title>De novo transcriptome assembly of four potential Pierce s Disease insect vectors from Arizona vineyards.</title>
        <authorList>
            <person name="Tassone E.E."/>
        </authorList>
    </citation>
    <scope>NUCLEOTIDE SEQUENCE</scope>
</reference>
<dbReference type="AlphaFoldDB" id="A0A1B6C3Q3"/>
<gene>
    <name evidence="2" type="ORF">g.45868</name>
</gene>
<evidence type="ECO:0000256" key="1">
    <source>
        <dbReference type="SAM" id="SignalP"/>
    </source>
</evidence>
<keyword evidence="1" id="KW-0732">Signal</keyword>
<organism evidence="2">
    <name type="scientific">Clastoptera arizonana</name>
    <name type="common">Arizona spittle bug</name>
    <dbReference type="NCBI Taxonomy" id="38151"/>
    <lineage>
        <taxon>Eukaryota</taxon>
        <taxon>Metazoa</taxon>
        <taxon>Ecdysozoa</taxon>
        <taxon>Arthropoda</taxon>
        <taxon>Hexapoda</taxon>
        <taxon>Insecta</taxon>
        <taxon>Pterygota</taxon>
        <taxon>Neoptera</taxon>
        <taxon>Paraneoptera</taxon>
        <taxon>Hemiptera</taxon>
        <taxon>Auchenorrhyncha</taxon>
        <taxon>Cercopoidea</taxon>
        <taxon>Clastopteridae</taxon>
        <taxon>Clastoptera</taxon>
    </lineage>
</organism>
<sequence>MKRRIMQLPLQCVVVLFGLLAGQDSVSIFICAEEETELWYSSISVCSDNILRRATNISLESLLNKRWDFFYSSVKNMCSGSMMIFGHIVFGYYLRVEVNFCNAEREHFKTISKIYKIFQEDSEIIIVDTFFDQRKGKFKVFY</sequence>
<protein>
    <submittedName>
        <fullName evidence="2">Uncharacterized protein</fullName>
    </submittedName>
</protein>
<feature type="signal peptide" evidence="1">
    <location>
        <begin position="1"/>
        <end position="22"/>
    </location>
</feature>
<proteinExistence type="predicted"/>
<dbReference type="EMBL" id="GEDC01029171">
    <property type="protein sequence ID" value="JAS08127.1"/>
    <property type="molecule type" value="Transcribed_RNA"/>
</dbReference>
<name>A0A1B6C3Q3_9HEMI</name>
<feature type="chain" id="PRO_5008580090" evidence="1">
    <location>
        <begin position="23"/>
        <end position="142"/>
    </location>
</feature>